<reference evidence="1 2" key="1">
    <citation type="submission" date="2016-03" db="EMBL/GenBank/DDBJ databases">
        <authorList>
            <person name="Ploux O."/>
        </authorList>
    </citation>
    <scope>NUCLEOTIDE SEQUENCE [LARGE SCALE GENOMIC DNA]</scope>
    <source>
        <strain evidence="1 2">UAMH 11012</strain>
    </source>
</reference>
<accession>A0A1L7X5U1</accession>
<gene>
    <name evidence="1" type="ORF">PAC_10285</name>
</gene>
<name>A0A1L7X5U1_9HELO</name>
<protein>
    <submittedName>
        <fullName evidence="1">Uncharacterized protein</fullName>
    </submittedName>
</protein>
<dbReference type="OrthoDB" id="10362553at2759"/>
<sequence length="287" mass="32093">MSTTVTPAAMAKLKDYNLCISFTRSGIDNRVPWVLVLYRQNSKKGVRLRVKAVDEETSNAATATTTTTVTKNTVKPGDEPPKYAFLARENAYVENYRCWGRVNLSEMVDGFRDCQKWVIECLGSLSFIQGEVNLWDGLKAKNIWEIESTIDDLGVRYFDLSFVRGPAYVDKDTAIRMGFGGPDEDENAKGIAQAELDRLQQLLENNTASQVSFLAKFSIEHSRLAEGGVALLENHPQSDQARQLVEGVIKVMGDTHKIFAAHCGATYYQCLRADLRDRIESHFPSSP</sequence>
<keyword evidence="2" id="KW-1185">Reference proteome</keyword>
<proteinExistence type="predicted"/>
<evidence type="ECO:0000313" key="1">
    <source>
        <dbReference type="EMBL" id="CZR60389.1"/>
    </source>
</evidence>
<dbReference type="Proteomes" id="UP000184330">
    <property type="component" value="Unassembled WGS sequence"/>
</dbReference>
<organism evidence="1 2">
    <name type="scientific">Phialocephala subalpina</name>
    <dbReference type="NCBI Taxonomy" id="576137"/>
    <lineage>
        <taxon>Eukaryota</taxon>
        <taxon>Fungi</taxon>
        <taxon>Dikarya</taxon>
        <taxon>Ascomycota</taxon>
        <taxon>Pezizomycotina</taxon>
        <taxon>Leotiomycetes</taxon>
        <taxon>Helotiales</taxon>
        <taxon>Mollisiaceae</taxon>
        <taxon>Phialocephala</taxon>
        <taxon>Phialocephala fortinii species complex</taxon>
    </lineage>
</organism>
<dbReference type="EMBL" id="FJOG01000016">
    <property type="protein sequence ID" value="CZR60389.1"/>
    <property type="molecule type" value="Genomic_DNA"/>
</dbReference>
<dbReference type="AlphaFoldDB" id="A0A1L7X5U1"/>
<evidence type="ECO:0000313" key="2">
    <source>
        <dbReference type="Proteomes" id="UP000184330"/>
    </source>
</evidence>